<name>A0ABU7KZ86_9ACTN</name>
<evidence type="ECO:0000256" key="10">
    <source>
        <dbReference type="ARBA" id="ARBA00040508"/>
    </source>
</evidence>
<dbReference type="InterPro" id="IPR001173">
    <property type="entry name" value="Glyco_trans_2-like"/>
</dbReference>
<sequence>MTLTFRDADRAGGRTRPPHDPAPPTARTARPGAMAFPGMLAFAAFTVWGMAHVVGAVGGFHEPRASLAMVWLASFLLLWWAPFAWLERPVRATADEQEALDSLTVTVQVPVYNEDPLVLRACLDSVLAQSRTVDRVRVVDDGSVDADGEPVDYGGVRDAFLARSAVLGVEATWDRTANRGKRFAQMHVLAEDDADIFVTLDSDSVLDRHAVREGLAPFASPRVQSVAGHVLVLNRDANLLTRLTCVLYLPFTRGLRSAQSVLRRVTINSGTLAFYRAQTVRESAGAYENEHFWGRPMQMNDDSMLTFYAMLKGDTVHQPSAIVFTLVPERLRHYFGQQLRWMRGTTVRHLWWLRYMPLRGVVFWGTVTEYLHMLVACAVPLLVLCDEGLREQWRSIAVAALVIGLAVNYIMALRLFTVRRSDESAGYLLLLYLVSPAAVVWRLLVLRPLYLYAMLTCRRITRWGTREGVEVAMAGGSPQAGPEAAARSASPG</sequence>
<dbReference type="Gene3D" id="3.90.550.10">
    <property type="entry name" value="Spore Coat Polysaccharide Biosynthesis Protein SpsA, Chain A"/>
    <property type="match status" value="1"/>
</dbReference>
<comment type="pathway">
    <text evidence="2">Glycan biosynthesis; hyaluronan biosynthesis.</text>
</comment>
<evidence type="ECO:0000256" key="4">
    <source>
        <dbReference type="ARBA" id="ARBA00012207"/>
    </source>
</evidence>
<keyword evidence="7" id="KW-0808">Transferase</keyword>
<evidence type="ECO:0000256" key="1">
    <source>
        <dbReference type="ARBA" id="ARBA00004236"/>
    </source>
</evidence>
<evidence type="ECO:0000256" key="12">
    <source>
        <dbReference type="ARBA" id="ARBA00043237"/>
    </source>
</evidence>
<evidence type="ECO:0000256" key="11">
    <source>
        <dbReference type="ARBA" id="ARBA00042148"/>
    </source>
</evidence>
<evidence type="ECO:0000259" key="18">
    <source>
        <dbReference type="Pfam" id="PF13632"/>
    </source>
</evidence>
<reference evidence="19 20" key="1">
    <citation type="submission" date="2023-07" db="EMBL/GenBank/DDBJ databases">
        <authorList>
            <person name="Girao M."/>
            <person name="Carvalho M.F."/>
        </authorList>
    </citation>
    <scope>NUCLEOTIDE SEQUENCE [LARGE SCALE GENOMIC DNA]</scope>
    <source>
        <strain evidence="19 20">66/93</strain>
    </source>
</reference>
<evidence type="ECO:0000259" key="17">
    <source>
        <dbReference type="Pfam" id="PF00535"/>
    </source>
</evidence>
<keyword evidence="8 16" id="KW-0472">Membrane</keyword>
<evidence type="ECO:0000256" key="7">
    <source>
        <dbReference type="ARBA" id="ARBA00022679"/>
    </source>
</evidence>
<feature type="domain" description="Glycosyltransferase 2-like" evidence="17">
    <location>
        <begin position="107"/>
        <end position="151"/>
    </location>
</feature>
<keyword evidence="16" id="KW-0812">Transmembrane</keyword>
<comment type="subcellular location">
    <subcellularLocation>
        <location evidence="1">Cell membrane</location>
    </subcellularLocation>
</comment>
<accession>A0ABU7KZ86</accession>
<protein>
    <recommendedName>
        <fullName evidence="10">Hyaluronan synthase</fullName>
        <ecNumber evidence="4">2.4.1.212</ecNumber>
    </recommendedName>
    <alternativeName>
        <fullName evidence="12">Hyaluronate synthase</fullName>
    </alternativeName>
    <alternativeName>
        <fullName evidence="11">Hyaluronic acid synthase</fullName>
    </alternativeName>
</protein>
<comment type="caution">
    <text evidence="19">The sequence shown here is derived from an EMBL/GenBank/DDBJ whole genome shotgun (WGS) entry which is preliminary data.</text>
</comment>
<feature type="region of interest" description="Disordered" evidence="15">
    <location>
        <begin position="1"/>
        <end position="29"/>
    </location>
</feature>
<feature type="transmembrane region" description="Helical" evidence="16">
    <location>
        <begin position="425"/>
        <end position="444"/>
    </location>
</feature>
<keyword evidence="5" id="KW-1003">Cell membrane</keyword>
<proteinExistence type="inferred from homology"/>
<feature type="transmembrane region" description="Helical" evidence="16">
    <location>
        <begin position="66"/>
        <end position="86"/>
    </location>
</feature>
<evidence type="ECO:0000256" key="13">
    <source>
        <dbReference type="ARBA" id="ARBA00047709"/>
    </source>
</evidence>
<feature type="transmembrane region" description="Helical" evidence="16">
    <location>
        <begin position="395"/>
        <end position="413"/>
    </location>
</feature>
<comment type="catalytic activity">
    <reaction evidence="13">
        <text>[hyaluronan](n) + UDP-N-acetyl-alpha-D-glucosamine = N-acetyl-beta-D-glucosaminyl-(1-&gt;4)-[hyaluronan](n) + UDP + H(+)</text>
        <dbReference type="Rhea" id="RHEA:20465"/>
        <dbReference type="Rhea" id="RHEA-COMP:12583"/>
        <dbReference type="Rhea" id="RHEA-COMP:12585"/>
        <dbReference type="ChEBI" id="CHEBI:15378"/>
        <dbReference type="ChEBI" id="CHEBI:57705"/>
        <dbReference type="ChEBI" id="CHEBI:58223"/>
        <dbReference type="ChEBI" id="CHEBI:132153"/>
        <dbReference type="ChEBI" id="CHEBI:132154"/>
        <dbReference type="EC" id="2.4.1.212"/>
    </reaction>
</comment>
<keyword evidence="6" id="KW-0328">Glycosyltransferase</keyword>
<dbReference type="PANTHER" id="PTHR22913:SF12">
    <property type="entry name" value="MANNURONAN SYNTHASE"/>
    <property type="match status" value="1"/>
</dbReference>
<feature type="transmembrane region" description="Helical" evidence="16">
    <location>
        <begin position="40"/>
        <end position="60"/>
    </location>
</feature>
<evidence type="ECO:0000256" key="14">
    <source>
        <dbReference type="ARBA" id="ARBA00048168"/>
    </source>
</evidence>
<evidence type="ECO:0000313" key="20">
    <source>
        <dbReference type="Proteomes" id="UP001348641"/>
    </source>
</evidence>
<comment type="function">
    <text evidence="9">Glycosaminoglycan synthesis. The hyaluronic acid capsule is involved in the pathogenicity of group A Streptococci; it may be the major virulence determinant.</text>
</comment>
<dbReference type="EC" id="2.4.1.212" evidence="4"/>
<feature type="compositionally biased region" description="Basic and acidic residues" evidence="15">
    <location>
        <begin position="1"/>
        <end position="12"/>
    </location>
</feature>
<dbReference type="RefSeq" id="WP_330161444.1">
    <property type="nucleotide sequence ID" value="NZ_BAAAJA010000003.1"/>
</dbReference>
<dbReference type="InterPro" id="IPR029044">
    <property type="entry name" value="Nucleotide-diphossugar_trans"/>
</dbReference>
<evidence type="ECO:0000256" key="5">
    <source>
        <dbReference type="ARBA" id="ARBA00022475"/>
    </source>
</evidence>
<feature type="transmembrane region" description="Helical" evidence="16">
    <location>
        <begin position="361"/>
        <end position="383"/>
    </location>
</feature>
<dbReference type="SUPFAM" id="SSF53448">
    <property type="entry name" value="Nucleotide-diphospho-sugar transferases"/>
    <property type="match status" value="1"/>
</dbReference>
<evidence type="ECO:0000313" key="19">
    <source>
        <dbReference type="EMBL" id="MEE2054611.1"/>
    </source>
</evidence>
<keyword evidence="16" id="KW-1133">Transmembrane helix</keyword>
<dbReference type="PANTHER" id="PTHR22913">
    <property type="entry name" value="HYALURONAN SYNTHASE"/>
    <property type="match status" value="1"/>
</dbReference>
<dbReference type="Pfam" id="PF13632">
    <property type="entry name" value="Glyco_trans_2_3"/>
    <property type="match status" value="1"/>
</dbReference>
<gene>
    <name evidence="19" type="ORF">Q8A49_29355</name>
</gene>
<evidence type="ECO:0000256" key="2">
    <source>
        <dbReference type="ARBA" id="ARBA00004698"/>
    </source>
</evidence>
<evidence type="ECO:0000256" key="6">
    <source>
        <dbReference type="ARBA" id="ARBA00022676"/>
    </source>
</evidence>
<evidence type="ECO:0000256" key="3">
    <source>
        <dbReference type="ARBA" id="ARBA00006782"/>
    </source>
</evidence>
<comment type="catalytic activity">
    <reaction evidence="14">
        <text>N-acetyl-beta-D-glucosaminyl-(1-&gt;4)-[hyaluronan](n) + UDP-alpha-D-glucuronate = [hyaluronan](n+1) + UDP + H(+)</text>
        <dbReference type="Rhea" id="RHEA:12528"/>
        <dbReference type="Rhea" id="RHEA-COMP:12585"/>
        <dbReference type="Rhea" id="RHEA-COMP:12587"/>
        <dbReference type="ChEBI" id="CHEBI:15378"/>
        <dbReference type="ChEBI" id="CHEBI:58052"/>
        <dbReference type="ChEBI" id="CHEBI:58223"/>
        <dbReference type="ChEBI" id="CHEBI:132153"/>
        <dbReference type="ChEBI" id="CHEBI:132154"/>
        <dbReference type="EC" id="2.4.1.212"/>
    </reaction>
</comment>
<evidence type="ECO:0000256" key="15">
    <source>
        <dbReference type="SAM" id="MobiDB-lite"/>
    </source>
</evidence>
<feature type="domain" description="Glycosyltransferase 2-like" evidence="18">
    <location>
        <begin position="196"/>
        <end position="405"/>
    </location>
</feature>
<comment type="similarity">
    <text evidence="3">Belongs to the NodC/HAS family.</text>
</comment>
<dbReference type="EMBL" id="JAUUCC010000121">
    <property type="protein sequence ID" value="MEE2054611.1"/>
    <property type="molecule type" value="Genomic_DNA"/>
</dbReference>
<organism evidence="19 20">
    <name type="scientific">Nocardiopsis tropica</name>
    <dbReference type="NCBI Taxonomy" id="109330"/>
    <lineage>
        <taxon>Bacteria</taxon>
        <taxon>Bacillati</taxon>
        <taxon>Actinomycetota</taxon>
        <taxon>Actinomycetes</taxon>
        <taxon>Streptosporangiales</taxon>
        <taxon>Nocardiopsidaceae</taxon>
        <taxon>Nocardiopsis</taxon>
    </lineage>
</organism>
<evidence type="ECO:0000256" key="16">
    <source>
        <dbReference type="SAM" id="Phobius"/>
    </source>
</evidence>
<dbReference type="Proteomes" id="UP001348641">
    <property type="component" value="Unassembled WGS sequence"/>
</dbReference>
<dbReference type="Pfam" id="PF00535">
    <property type="entry name" value="Glycos_transf_2"/>
    <property type="match status" value="1"/>
</dbReference>
<evidence type="ECO:0000256" key="9">
    <source>
        <dbReference type="ARBA" id="ARBA00037408"/>
    </source>
</evidence>
<evidence type="ECO:0000256" key="8">
    <source>
        <dbReference type="ARBA" id="ARBA00023136"/>
    </source>
</evidence>